<name>A0A154IEB4_RHILE</name>
<protein>
    <submittedName>
        <fullName evidence="1">Uncharacterized protein</fullName>
    </submittedName>
</protein>
<organism evidence="1">
    <name type="scientific">Rhizobium leguminosarum</name>
    <dbReference type="NCBI Taxonomy" id="384"/>
    <lineage>
        <taxon>Bacteria</taxon>
        <taxon>Pseudomonadati</taxon>
        <taxon>Pseudomonadota</taxon>
        <taxon>Alphaproteobacteria</taxon>
        <taxon>Hyphomicrobiales</taxon>
        <taxon>Rhizobiaceae</taxon>
        <taxon>Rhizobium/Agrobacterium group</taxon>
        <taxon>Rhizobium</taxon>
    </lineage>
</organism>
<comment type="caution">
    <text evidence="1">The sequence shown here is derived from an EMBL/GenBank/DDBJ whole genome shotgun (WGS) entry which is preliminary data.</text>
</comment>
<evidence type="ECO:0000313" key="1">
    <source>
        <dbReference type="EMBL" id="KZA98928.1"/>
    </source>
</evidence>
<dbReference type="AlphaFoldDB" id="A0A154IEB4"/>
<reference evidence="1" key="1">
    <citation type="submission" date="2016-03" db="EMBL/GenBank/DDBJ databases">
        <title>Microsymbionts genomes from the relict species Vavilovia formosa.</title>
        <authorList>
            <person name="Chirak E."/>
            <person name="Kimeklis A."/>
            <person name="Kopat V."/>
            <person name="Andronov E."/>
        </authorList>
    </citation>
    <scope>NUCLEOTIDE SEQUENCE [LARGE SCALE GENOMIC DNA]</scope>
    <source>
        <strain evidence="1">Vaf12</strain>
    </source>
</reference>
<gene>
    <name evidence="1" type="ORF">A4A59_25590</name>
</gene>
<dbReference type="EMBL" id="LVYU01000110">
    <property type="protein sequence ID" value="KZA98928.1"/>
    <property type="molecule type" value="Genomic_DNA"/>
</dbReference>
<accession>A0A154IEB4</accession>
<proteinExistence type="predicted"/>
<sequence length="59" mass="6582">MRLTPFLSNGRYASTGDLDKLAPRMRPTIGELNLGIDAVRYQPIISRVAINLNDAREPL</sequence>